<proteinExistence type="inferred from homology"/>
<dbReference type="SUPFAM" id="SSF46785">
    <property type="entry name" value="Winged helix' DNA-binding domain"/>
    <property type="match status" value="1"/>
</dbReference>
<name>A0A3T0E6F9_9PROT</name>
<evidence type="ECO:0000256" key="2">
    <source>
        <dbReference type="ARBA" id="ARBA00023015"/>
    </source>
</evidence>
<dbReference type="Pfam" id="PF00126">
    <property type="entry name" value="HTH_1"/>
    <property type="match status" value="1"/>
</dbReference>
<dbReference type="Pfam" id="PF03466">
    <property type="entry name" value="LysR_substrate"/>
    <property type="match status" value="1"/>
</dbReference>
<dbReference type="Gene3D" id="1.10.10.10">
    <property type="entry name" value="Winged helix-like DNA-binding domain superfamily/Winged helix DNA-binding domain"/>
    <property type="match status" value="1"/>
</dbReference>
<evidence type="ECO:0000256" key="3">
    <source>
        <dbReference type="ARBA" id="ARBA00023125"/>
    </source>
</evidence>
<evidence type="ECO:0000256" key="1">
    <source>
        <dbReference type="ARBA" id="ARBA00009437"/>
    </source>
</evidence>
<reference evidence="5 6" key="1">
    <citation type="submission" date="2016-12" db="EMBL/GenBank/DDBJ databases">
        <title>The genome of dimorphic prosthecate Glycocaulis alkaliphilus 6b-8t, isolated from crude oil dictates its adaptability in petroleum environments.</title>
        <authorList>
            <person name="Wu X.-L."/>
            <person name="Geng S."/>
        </authorList>
    </citation>
    <scope>NUCLEOTIDE SEQUENCE [LARGE SCALE GENOMIC DNA]</scope>
    <source>
        <strain evidence="5 6">6B-8</strain>
    </source>
</reference>
<sequence>MNWDDLHVLAVLEREGSLAGAARALGVNHATVSRRISALEESLGQTLVRRLARSTPLTERAKEIAAIARDMEQSAQRIERLTHAAQGTLSGRVRLTAPPALVSEVIIPAMRDLRANHPDLQIVLSANSHIASLDSGQADLAVRMVEPQGKQNIVRRIGSVEFALYAAPDIARLPPQQWRFIAFDETLAHVPQQRWLEEFAGSRPLDLLTGDFHSQFAAARAGLGVALLPCVIGQPCKELVRVCGEQPAPRSVWMVIHADLKHAPAVRAVADMLVAAFSKG</sequence>
<dbReference type="EMBL" id="CP018911">
    <property type="protein sequence ID" value="AZU02807.1"/>
    <property type="molecule type" value="Genomic_DNA"/>
</dbReference>
<dbReference type="Proteomes" id="UP000286954">
    <property type="component" value="Chromosome"/>
</dbReference>
<dbReference type="KEGG" id="gak:X907_0259"/>
<dbReference type="OrthoDB" id="9787460at2"/>
<dbReference type="RefSeq" id="WP_127565259.1">
    <property type="nucleotide sequence ID" value="NZ_BMFB01000006.1"/>
</dbReference>
<dbReference type="GO" id="GO:0043565">
    <property type="term" value="F:sequence-specific DNA binding"/>
    <property type="evidence" value="ECO:0007669"/>
    <property type="project" value="TreeGrafter"/>
</dbReference>
<keyword evidence="2" id="KW-0805">Transcription regulation</keyword>
<keyword evidence="4" id="KW-0804">Transcription</keyword>
<accession>A0A3T0E6F9</accession>
<dbReference type="InterPro" id="IPR036388">
    <property type="entry name" value="WH-like_DNA-bd_sf"/>
</dbReference>
<keyword evidence="6" id="KW-1185">Reference proteome</keyword>
<comment type="similarity">
    <text evidence="1">Belongs to the LysR transcriptional regulatory family.</text>
</comment>
<organism evidence="5 6">
    <name type="scientific">Glycocaulis alkaliphilus</name>
    <dbReference type="NCBI Taxonomy" id="1434191"/>
    <lineage>
        <taxon>Bacteria</taxon>
        <taxon>Pseudomonadati</taxon>
        <taxon>Pseudomonadota</taxon>
        <taxon>Alphaproteobacteria</taxon>
        <taxon>Maricaulales</taxon>
        <taxon>Maricaulaceae</taxon>
        <taxon>Glycocaulis</taxon>
    </lineage>
</organism>
<dbReference type="InterPro" id="IPR058163">
    <property type="entry name" value="LysR-type_TF_proteobact-type"/>
</dbReference>
<dbReference type="PROSITE" id="PS50931">
    <property type="entry name" value="HTH_LYSR"/>
    <property type="match status" value="1"/>
</dbReference>
<gene>
    <name evidence="5" type="ORF">X907_0259</name>
</gene>
<dbReference type="GO" id="GO:0006351">
    <property type="term" value="P:DNA-templated transcription"/>
    <property type="evidence" value="ECO:0007669"/>
    <property type="project" value="TreeGrafter"/>
</dbReference>
<dbReference type="InterPro" id="IPR005119">
    <property type="entry name" value="LysR_subst-bd"/>
</dbReference>
<evidence type="ECO:0000256" key="4">
    <source>
        <dbReference type="ARBA" id="ARBA00023163"/>
    </source>
</evidence>
<keyword evidence="3" id="KW-0238">DNA-binding</keyword>
<evidence type="ECO:0000313" key="5">
    <source>
        <dbReference type="EMBL" id="AZU02807.1"/>
    </source>
</evidence>
<dbReference type="InterPro" id="IPR000847">
    <property type="entry name" value="LysR_HTH_N"/>
</dbReference>
<dbReference type="PANTHER" id="PTHR30537:SF3">
    <property type="entry name" value="TRANSCRIPTIONAL REGULATORY PROTEIN"/>
    <property type="match status" value="1"/>
</dbReference>
<dbReference type="SUPFAM" id="SSF53850">
    <property type="entry name" value="Periplasmic binding protein-like II"/>
    <property type="match status" value="1"/>
</dbReference>
<dbReference type="Gene3D" id="3.40.190.290">
    <property type="match status" value="1"/>
</dbReference>
<evidence type="ECO:0000313" key="6">
    <source>
        <dbReference type="Proteomes" id="UP000286954"/>
    </source>
</evidence>
<dbReference type="PANTHER" id="PTHR30537">
    <property type="entry name" value="HTH-TYPE TRANSCRIPTIONAL REGULATOR"/>
    <property type="match status" value="1"/>
</dbReference>
<protein>
    <submittedName>
        <fullName evidence="5">Transcriptional regulator protein</fullName>
    </submittedName>
</protein>
<dbReference type="InterPro" id="IPR036390">
    <property type="entry name" value="WH_DNA-bd_sf"/>
</dbReference>
<dbReference type="AlphaFoldDB" id="A0A3T0E6F9"/>
<dbReference type="GO" id="GO:0003700">
    <property type="term" value="F:DNA-binding transcription factor activity"/>
    <property type="evidence" value="ECO:0007669"/>
    <property type="project" value="InterPro"/>
</dbReference>